<comment type="caution">
    <text evidence="2">The sequence shown here is derived from an EMBL/GenBank/DDBJ whole genome shotgun (WGS) entry which is preliminary data.</text>
</comment>
<dbReference type="PANTHER" id="PTHR24422">
    <property type="entry name" value="CHEMOTAXIS PROTEIN METHYLTRANSFERASE"/>
    <property type="match status" value="1"/>
</dbReference>
<dbReference type="SMART" id="SM00138">
    <property type="entry name" value="MeTrc"/>
    <property type="match status" value="1"/>
</dbReference>
<dbReference type="EMBL" id="BFBB01000001">
    <property type="protein sequence ID" value="GBF48509.1"/>
    <property type="molecule type" value="Genomic_DNA"/>
</dbReference>
<gene>
    <name evidence="2" type="ORF">LPTSP4_00080</name>
</gene>
<proteinExistence type="predicted"/>
<dbReference type="Proteomes" id="UP000245133">
    <property type="component" value="Unassembled WGS sequence"/>
</dbReference>
<organism evidence="2 3">
    <name type="scientific">Leptospira ryugenii</name>
    <dbReference type="NCBI Taxonomy" id="1917863"/>
    <lineage>
        <taxon>Bacteria</taxon>
        <taxon>Pseudomonadati</taxon>
        <taxon>Spirochaetota</taxon>
        <taxon>Spirochaetia</taxon>
        <taxon>Leptospirales</taxon>
        <taxon>Leptospiraceae</taxon>
        <taxon>Leptospira</taxon>
    </lineage>
</organism>
<dbReference type="InterPro" id="IPR022642">
    <property type="entry name" value="CheR_C"/>
</dbReference>
<dbReference type="Gene3D" id="3.40.50.150">
    <property type="entry name" value="Vaccinia Virus protein VP39"/>
    <property type="match status" value="1"/>
</dbReference>
<dbReference type="SUPFAM" id="SSF48452">
    <property type="entry name" value="TPR-like"/>
    <property type="match status" value="1"/>
</dbReference>
<dbReference type="Pfam" id="PF01739">
    <property type="entry name" value="CheR"/>
    <property type="match status" value="1"/>
</dbReference>
<dbReference type="InterPro" id="IPR000780">
    <property type="entry name" value="CheR_MeTrfase"/>
</dbReference>
<dbReference type="AlphaFoldDB" id="A0A2P2DV48"/>
<name>A0A2P2DV48_9LEPT</name>
<feature type="domain" description="CheR-type methyltransferase" evidence="1">
    <location>
        <begin position="40"/>
        <end position="278"/>
    </location>
</feature>
<dbReference type="RefSeq" id="WP_108972386.1">
    <property type="nucleotide sequence ID" value="NZ_BFBB01000001.1"/>
</dbReference>
<dbReference type="Gene3D" id="1.25.40.10">
    <property type="entry name" value="Tetratricopeptide repeat domain"/>
    <property type="match status" value="1"/>
</dbReference>
<dbReference type="PANTHER" id="PTHR24422:SF10">
    <property type="entry name" value="CHEMOTAXIS PROTEIN METHYLTRANSFERASE 2"/>
    <property type="match status" value="1"/>
</dbReference>
<dbReference type="GO" id="GO:0008757">
    <property type="term" value="F:S-adenosylmethionine-dependent methyltransferase activity"/>
    <property type="evidence" value="ECO:0007669"/>
    <property type="project" value="InterPro"/>
</dbReference>
<dbReference type="OrthoDB" id="9816309at2"/>
<dbReference type="PROSITE" id="PS50123">
    <property type="entry name" value="CHER"/>
    <property type="match status" value="1"/>
</dbReference>
<protein>
    <recommendedName>
        <fullName evidence="1">CheR-type methyltransferase domain-containing protein</fullName>
    </recommendedName>
</protein>
<evidence type="ECO:0000313" key="3">
    <source>
        <dbReference type="Proteomes" id="UP000245133"/>
    </source>
</evidence>
<reference evidence="2 3" key="1">
    <citation type="submission" date="2018-02" db="EMBL/GenBank/DDBJ databases">
        <title>Novel Leptospira species isolated from soil and water in Japan.</title>
        <authorList>
            <person name="Nakao R."/>
            <person name="Masuzawa T."/>
        </authorList>
    </citation>
    <scope>NUCLEOTIDE SEQUENCE [LARGE SCALE GENOMIC DNA]</scope>
    <source>
        <strain evidence="2 3">YH101</strain>
    </source>
</reference>
<evidence type="ECO:0000259" key="1">
    <source>
        <dbReference type="PROSITE" id="PS50123"/>
    </source>
</evidence>
<accession>A0A2P2DV48</accession>
<keyword evidence="3" id="KW-1185">Reference proteome</keyword>
<evidence type="ECO:0000313" key="2">
    <source>
        <dbReference type="EMBL" id="GBF48509.1"/>
    </source>
</evidence>
<dbReference type="SUPFAM" id="SSF53335">
    <property type="entry name" value="S-adenosyl-L-methionine-dependent methyltransferases"/>
    <property type="match status" value="1"/>
</dbReference>
<dbReference type="PRINTS" id="PR00996">
    <property type="entry name" value="CHERMTFRASE"/>
</dbReference>
<sequence>MNFSILEYSNSLRAFLERYSGLASQHNEKWETFLGSHPQSDLSSYLEEITRFDWESKDLPKVSSALQSFLQKIYHFLNISETYFYRDPEQLDTIIEDVVVPQIASYPKKHFKVWSAGCSRGEEVYTLAILLQNLKLSRFPTFSFEVFGTDIQSKSIEWAKLGRYEKYSVRADLPNSFLRFLDMSSGKVEVSPEIRNLVRFEVRNLLEKPNDYQHMIVCRNVLIYVTESQKSQILENFQKALVPGGILLTGHSELSSLVPPYFRIFHIPKKTSYYLSLPATEIENSDMAMEGEKRPKPKEEDTKIPTKFEFDGERMEKSYEEEVVLIESADRYMEQIQKWKELIYMDPEHLEAYYELSSLYWEMGERSQAKTYQSRAQVLIKNDPQIVDIWKSTKGWKQEWEAFFNETL</sequence>
<dbReference type="InterPro" id="IPR050903">
    <property type="entry name" value="Bact_Chemotaxis_MeTrfase"/>
</dbReference>
<dbReference type="InterPro" id="IPR011990">
    <property type="entry name" value="TPR-like_helical_dom_sf"/>
</dbReference>
<dbReference type="InterPro" id="IPR029063">
    <property type="entry name" value="SAM-dependent_MTases_sf"/>
</dbReference>